<comment type="caution">
    <text evidence="2">The sequence shown here is derived from an EMBL/GenBank/DDBJ whole genome shotgun (WGS) entry which is preliminary data.</text>
</comment>
<reference evidence="2 3" key="1">
    <citation type="submission" date="2018-03" db="EMBL/GenBank/DDBJ databases">
        <title>Genomic Encyclopedia of Archaeal and Bacterial Type Strains, Phase II (KMG-II): from individual species to whole genera.</title>
        <authorList>
            <person name="Goeker M."/>
        </authorList>
    </citation>
    <scope>NUCLEOTIDE SEQUENCE [LARGE SCALE GENOMIC DNA]</scope>
    <source>
        <strain evidence="2 3">DSM 28354</strain>
    </source>
</reference>
<sequence>MLTALPVVVTITSVVVLFTVIGQGLTLERLIRRLYP</sequence>
<organism evidence="2 3">
    <name type="scientific">Spirosoma oryzae</name>
    <dbReference type="NCBI Taxonomy" id="1469603"/>
    <lineage>
        <taxon>Bacteria</taxon>
        <taxon>Pseudomonadati</taxon>
        <taxon>Bacteroidota</taxon>
        <taxon>Cytophagia</taxon>
        <taxon>Cytophagales</taxon>
        <taxon>Cytophagaceae</taxon>
        <taxon>Spirosoma</taxon>
    </lineage>
</organism>
<feature type="transmembrane region" description="Helical" evidence="1">
    <location>
        <begin position="6"/>
        <end position="27"/>
    </location>
</feature>
<dbReference type="AlphaFoldDB" id="A0A2T0SRI1"/>
<proteinExistence type="predicted"/>
<dbReference type="EMBL" id="PVTE01000013">
    <property type="protein sequence ID" value="PRY36008.1"/>
    <property type="molecule type" value="Genomic_DNA"/>
</dbReference>
<evidence type="ECO:0000313" key="3">
    <source>
        <dbReference type="Proteomes" id="UP000238375"/>
    </source>
</evidence>
<keyword evidence="3" id="KW-1185">Reference proteome</keyword>
<accession>A0A2T0SRI1</accession>
<evidence type="ECO:0000313" key="2">
    <source>
        <dbReference type="EMBL" id="PRY36008.1"/>
    </source>
</evidence>
<protein>
    <submittedName>
        <fullName evidence="2">Uncharacterized protein</fullName>
    </submittedName>
</protein>
<dbReference type="Proteomes" id="UP000238375">
    <property type="component" value="Unassembled WGS sequence"/>
</dbReference>
<evidence type="ECO:0000256" key="1">
    <source>
        <dbReference type="SAM" id="Phobius"/>
    </source>
</evidence>
<gene>
    <name evidence="2" type="ORF">CLV58_113139</name>
</gene>
<keyword evidence="1" id="KW-0472">Membrane</keyword>
<keyword evidence="1" id="KW-0812">Transmembrane</keyword>
<name>A0A2T0SRI1_9BACT</name>
<keyword evidence="1" id="KW-1133">Transmembrane helix</keyword>